<proteinExistence type="predicted"/>
<dbReference type="Proteomes" id="UP000828390">
    <property type="component" value="Unassembled WGS sequence"/>
</dbReference>
<reference evidence="1" key="2">
    <citation type="submission" date="2020-11" db="EMBL/GenBank/DDBJ databases">
        <authorList>
            <person name="McCartney M.A."/>
            <person name="Auch B."/>
            <person name="Kono T."/>
            <person name="Mallez S."/>
            <person name="Becker A."/>
            <person name="Gohl D.M."/>
            <person name="Silverstein K.A.T."/>
            <person name="Koren S."/>
            <person name="Bechman K.B."/>
            <person name="Herman A."/>
            <person name="Abrahante J.E."/>
            <person name="Garbe J."/>
        </authorList>
    </citation>
    <scope>NUCLEOTIDE SEQUENCE</scope>
    <source>
        <strain evidence="1">Duluth1</strain>
        <tissue evidence="1">Whole animal</tissue>
    </source>
</reference>
<dbReference type="AlphaFoldDB" id="A0A9D4NI17"/>
<comment type="caution">
    <text evidence="1">The sequence shown here is derived from an EMBL/GenBank/DDBJ whole genome shotgun (WGS) entry which is preliminary data.</text>
</comment>
<sequence length="68" mass="7526">MLVKSYTGTTLSTCFDQAGVSVRTISDKKAVDDSRCLLKAEVEEEVCSLQQTGKYPGVNIFLSERIKH</sequence>
<evidence type="ECO:0000313" key="2">
    <source>
        <dbReference type="Proteomes" id="UP000828390"/>
    </source>
</evidence>
<keyword evidence="2" id="KW-1185">Reference proteome</keyword>
<accession>A0A9D4NI17</accession>
<evidence type="ECO:0000313" key="1">
    <source>
        <dbReference type="EMBL" id="KAH3895058.1"/>
    </source>
</evidence>
<name>A0A9D4NI17_DREPO</name>
<organism evidence="1 2">
    <name type="scientific">Dreissena polymorpha</name>
    <name type="common">Zebra mussel</name>
    <name type="synonym">Mytilus polymorpha</name>
    <dbReference type="NCBI Taxonomy" id="45954"/>
    <lineage>
        <taxon>Eukaryota</taxon>
        <taxon>Metazoa</taxon>
        <taxon>Spiralia</taxon>
        <taxon>Lophotrochozoa</taxon>
        <taxon>Mollusca</taxon>
        <taxon>Bivalvia</taxon>
        <taxon>Autobranchia</taxon>
        <taxon>Heteroconchia</taxon>
        <taxon>Euheterodonta</taxon>
        <taxon>Imparidentia</taxon>
        <taxon>Neoheterodontei</taxon>
        <taxon>Myida</taxon>
        <taxon>Dreissenoidea</taxon>
        <taxon>Dreissenidae</taxon>
        <taxon>Dreissena</taxon>
    </lineage>
</organism>
<protein>
    <submittedName>
        <fullName evidence="1">Uncharacterized protein</fullName>
    </submittedName>
</protein>
<reference evidence="1" key="1">
    <citation type="journal article" date="2019" name="bioRxiv">
        <title>The Genome of the Zebra Mussel, Dreissena polymorpha: A Resource for Invasive Species Research.</title>
        <authorList>
            <person name="McCartney M.A."/>
            <person name="Auch B."/>
            <person name="Kono T."/>
            <person name="Mallez S."/>
            <person name="Zhang Y."/>
            <person name="Obille A."/>
            <person name="Becker A."/>
            <person name="Abrahante J.E."/>
            <person name="Garbe J."/>
            <person name="Badalamenti J.P."/>
            <person name="Herman A."/>
            <person name="Mangelson H."/>
            <person name="Liachko I."/>
            <person name="Sullivan S."/>
            <person name="Sone E.D."/>
            <person name="Koren S."/>
            <person name="Silverstein K.A.T."/>
            <person name="Beckman K.B."/>
            <person name="Gohl D.M."/>
        </authorList>
    </citation>
    <scope>NUCLEOTIDE SEQUENCE</scope>
    <source>
        <strain evidence="1">Duluth1</strain>
        <tissue evidence="1">Whole animal</tissue>
    </source>
</reference>
<dbReference type="EMBL" id="JAIWYP010000001">
    <property type="protein sequence ID" value="KAH3895058.1"/>
    <property type="molecule type" value="Genomic_DNA"/>
</dbReference>
<gene>
    <name evidence="1" type="ORF">DPMN_019218</name>
</gene>